<evidence type="ECO:0000313" key="1">
    <source>
        <dbReference type="EMBL" id="CAG8791316.1"/>
    </source>
</evidence>
<comment type="caution">
    <text evidence="1">The sequence shown here is derived from an EMBL/GenBank/DDBJ whole genome shotgun (WGS) entry which is preliminary data.</text>
</comment>
<dbReference type="EMBL" id="CAJVQB010019490">
    <property type="protein sequence ID" value="CAG8791316.1"/>
    <property type="molecule type" value="Genomic_DNA"/>
</dbReference>
<sequence>YLRSDSSRGYEEFKDCQAEKTVRMNRIIKILGAGVEEDEYQIFISKSVDTDHIDEVSLVDLNSIANWFKSIR</sequence>
<organism evidence="1 2">
    <name type="scientific">Gigaspora margarita</name>
    <dbReference type="NCBI Taxonomy" id="4874"/>
    <lineage>
        <taxon>Eukaryota</taxon>
        <taxon>Fungi</taxon>
        <taxon>Fungi incertae sedis</taxon>
        <taxon>Mucoromycota</taxon>
        <taxon>Glomeromycotina</taxon>
        <taxon>Glomeromycetes</taxon>
        <taxon>Diversisporales</taxon>
        <taxon>Gigasporaceae</taxon>
        <taxon>Gigaspora</taxon>
    </lineage>
</organism>
<feature type="non-terminal residue" evidence="1">
    <location>
        <position position="1"/>
    </location>
</feature>
<proteinExistence type="predicted"/>
<gene>
    <name evidence="1" type="ORF">GMARGA_LOCUS21279</name>
</gene>
<keyword evidence="2" id="KW-1185">Reference proteome</keyword>
<name>A0ABN7VPK7_GIGMA</name>
<dbReference type="Proteomes" id="UP000789901">
    <property type="component" value="Unassembled WGS sequence"/>
</dbReference>
<evidence type="ECO:0000313" key="2">
    <source>
        <dbReference type="Proteomes" id="UP000789901"/>
    </source>
</evidence>
<reference evidence="1 2" key="1">
    <citation type="submission" date="2021-06" db="EMBL/GenBank/DDBJ databases">
        <authorList>
            <person name="Kallberg Y."/>
            <person name="Tangrot J."/>
            <person name="Rosling A."/>
        </authorList>
    </citation>
    <scope>NUCLEOTIDE SEQUENCE [LARGE SCALE GENOMIC DNA]</scope>
    <source>
        <strain evidence="1 2">120-4 pot B 10/14</strain>
    </source>
</reference>
<protein>
    <submittedName>
        <fullName evidence="1">23390_t:CDS:1</fullName>
    </submittedName>
</protein>
<accession>A0ABN7VPK7</accession>